<protein>
    <submittedName>
        <fullName evidence="2">Putative secreted protein</fullName>
    </submittedName>
</protein>
<evidence type="ECO:0000313" key="2">
    <source>
        <dbReference type="EMBL" id="MXU89589.1"/>
    </source>
</evidence>
<feature type="region of interest" description="Disordered" evidence="1">
    <location>
        <begin position="39"/>
        <end position="70"/>
    </location>
</feature>
<dbReference type="AlphaFoldDB" id="A0A6B0UIV6"/>
<reference evidence="2" key="1">
    <citation type="submission" date="2019-12" db="EMBL/GenBank/DDBJ databases">
        <title>An insight into the sialome of adult female Ixodes ricinus ticks feeding for 6 days.</title>
        <authorList>
            <person name="Perner J."/>
            <person name="Ribeiro J.M.C."/>
        </authorList>
    </citation>
    <scope>NUCLEOTIDE SEQUENCE</scope>
    <source>
        <strain evidence="2">Semi-engorged</strain>
        <tissue evidence="2">Salivary glands</tissue>
    </source>
</reference>
<feature type="compositionally biased region" description="Low complexity" evidence="1">
    <location>
        <begin position="41"/>
        <end position="68"/>
    </location>
</feature>
<proteinExistence type="predicted"/>
<organism evidence="2">
    <name type="scientific">Ixodes ricinus</name>
    <name type="common">Common tick</name>
    <name type="synonym">Acarus ricinus</name>
    <dbReference type="NCBI Taxonomy" id="34613"/>
    <lineage>
        <taxon>Eukaryota</taxon>
        <taxon>Metazoa</taxon>
        <taxon>Ecdysozoa</taxon>
        <taxon>Arthropoda</taxon>
        <taxon>Chelicerata</taxon>
        <taxon>Arachnida</taxon>
        <taxon>Acari</taxon>
        <taxon>Parasitiformes</taxon>
        <taxon>Ixodida</taxon>
        <taxon>Ixodoidea</taxon>
        <taxon>Ixodidae</taxon>
        <taxon>Ixodinae</taxon>
        <taxon>Ixodes</taxon>
    </lineage>
</organism>
<sequence length="109" mass="11385">MLPPAPVFGVVLAAVALDQRVAILGQRLRNRVCILGPRVPSTTSLTSSGSRSLLVRSSSTRTTRHSSLVPPLSAELSVVDPYDRTASSPSSSNASSMVNLAFPDISHSG</sequence>
<accession>A0A6B0UIV6</accession>
<dbReference type="EMBL" id="GIFC01007506">
    <property type="protein sequence ID" value="MXU89589.1"/>
    <property type="molecule type" value="Transcribed_RNA"/>
</dbReference>
<evidence type="ECO:0000256" key="1">
    <source>
        <dbReference type="SAM" id="MobiDB-lite"/>
    </source>
</evidence>
<name>A0A6B0UIV6_IXORI</name>